<name>A0ABS2XSU8_POLSP</name>
<evidence type="ECO:0000313" key="10">
    <source>
        <dbReference type="Proteomes" id="UP001166093"/>
    </source>
</evidence>
<dbReference type="SUPFAM" id="SSF52200">
    <property type="entry name" value="Toll/Interleukin receptor TIR domain"/>
    <property type="match status" value="1"/>
</dbReference>
<organism evidence="9 10">
    <name type="scientific">Polyodon spathula</name>
    <name type="common">North American paddlefish</name>
    <name type="synonym">Squalus spathula</name>
    <dbReference type="NCBI Taxonomy" id="7913"/>
    <lineage>
        <taxon>Eukaryota</taxon>
        <taxon>Metazoa</taxon>
        <taxon>Chordata</taxon>
        <taxon>Craniata</taxon>
        <taxon>Vertebrata</taxon>
        <taxon>Euteleostomi</taxon>
        <taxon>Actinopterygii</taxon>
        <taxon>Chondrostei</taxon>
        <taxon>Acipenseriformes</taxon>
        <taxon>Polyodontidae</taxon>
        <taxon>Polyodon</taxon>
    </lineage>
</organism>
<evidence type="ECO:0000256" key="2">
    <source>
        <dbReference type="ARBA" id="ARBA00022729"/>
    </source>
</evidence>
<comment type="subcellular location">
    <subcellularLocation>
        <location evidence="7">Endomembrane system</location>
        <topology evidence="7">Single-pass type I membrane protein</topology>
    </subcellularLocation>
</comment>
<comment type="caution">
    <text evidence="9">The sequence shown here is derived from an EMBL/GenBank/DDBJ whole genome shotgun (WGS) entry which is preliminary data.</text>
</comment>
<feature type="non-terminal residue" evidence="9">
    <location>
        <position position="1"/>
    </location>
</feature>
<evidence type="ECO:0000256" key="4">
    <source>
        <dbReference type="ARBA" id="ARBA00023136"/>
    </source>
</evidence>
<reference evidence="9" key="1">
    <citation type="journal article" date="2021" name="Cell">
        <title>Tracing the genetic footprints of vertebrate landing in non-teleost ray-finned fishes.</title>
        <authorList>
            <person name="Bi X."/>
            <person name="Wang K."/>
            <person name="Yang L."/>
            <person name="Pan H."/>
            <person name="Jiang H."/>
            <person name="Wei Q."/>
            <person name="Fang M."/>
            <person name="Yu H."/>
            <person name="Zhu C."/>
            <person name="Cai Y."/>
            <person name="He Y."/>
            <person name="Gan X."/>
            <person name="Zeng H."/>
            <person name="Yu D."/>
            <person name="Zhu Y."/>
            <person name="Jiang H."/>
            <person name="Qiu Q."/>
            <person name="Yang H."/>
            <person name="Zhang Y.E."/>
            <person name="Wang W."/>
            <person name="Zhu M."/>
            <person name="He S."/>
            <person name="Zhang G."/>
        </authorList>
    </citation>
    <scope>NUCLEOTIDE SEQUENCE</scope>
    <source>
        <strain evidence="9">Pddl_001</strain>
    </source>
</reference>
<gene>
    <name evidence="9" type="primary">Tlr9_1</name>
    <name evidence="9" type="ORF">GTO93_0021797</name>
</gene>
<accession>A0ABS2XSU8</accession>
<protein>
    <submittedName>
        <fullName evidence="9">TLR9 protein</fullName>
    </submittedName>
</protein>
<evidence type="ECO:0000256" key="7">
    <source>
        <dbReference type="ARBA" id="ARBA00046288"/>
    </source>
</evidence>
<feature type="domain" description="TIR" evidence="8">
    <location>
        <begin position="1"/>
        <end position="61"/>
    </location>
</feature>
<keyword evidence="4" id="KW-0472">Membrane</keyword>
<proteinExistence type="predicted"/>
<dbReference type="PANTHER" id="PTHR47410">
    <property type="entry name" value="TOLL-LIKE RECEPTOR 7-RELATED"/>
    <property type="match status" value="1"/>
</dbReference>
<keyword evidence="10" id="KW-1185">Reference proteome</keyword>
<dbReference type="PANTHER" id="PTHR47410:SF3">
    <property type="entry name" value="TOLL-LIKE RECEPTOR 9"/>
    <property type="match status" value="1"/>
</dbReference>
<evidence type="ECO:0000313" key="9">
    <source>
        <dbReference type="EMBL" id="MBN3277292.1"/>
    </source>
</evidence>
<dbReference type="InterPro" id="IPR035897">
    <property type="entry name" value="Toll_tir_struct_dom_sf"/>
</dbReference>
<keyword evidence="2" id="KW-0732">Signal</keyword>
<keyword evidence="1" id="KW-0812">Transmembrane</keyword>
<keyword evidence="3" id="KW-1133">Transmembrane helix</keyword>
<dbReference type="Gene3D" id="3.40.50.10140">
    <property type="entry name" value="Toll/interleukin-1 receptor homology (TIR) domain"/>
    <property type="match status" value="1"/>
</dbReference>
<evidence type="ECO:0000256" key="6">
    <source>
        <dbReference type="ARBA" id="ARBA00023180"/>
    </source>
</evidence>
<dbReference type="Proteomes" id="UP001166093">
    <property type="component" value="Unassembled WGS sequence"/>
</dbReference>
<keyword evidence="5" id="KW-0675">Receptor</keyword>
<dbReference type="PROSITE" id="PS50104">
    <property type="entry name" value="TIR"/>
    <property type="match status" value="1"/>
</dbReference>
<evidence type="ECO:0000256" key="3">
    <source>
        <dbReference type="ARBA" id="ARBA00022989"/>
    </source>
</evidence>
<evidence type="ECO:0000256" key="1">
    <source>
        <dbReference type="ARBA" id="ARBA00022692"/>
    </source>
</evidence>
<dbReference type="InterPro" id="IPR000157">
    <property type="entry name" value="TIR_dom"/>
</dbReference>
<feature type="non-terminal residue" evidence="9">
    <location>
        <position position="79"/>
    </location>
</feature>
<sequence length="79" mass="9568">MAQQRLLDDKNDVVVFILLERALKSSHYLHLRRLLCRETVLVWPQNPCGQSYFWHRLRCVLSKDNQRYYDHNFSLSFEG</sequence>
<evidence type="ECO:0000259" key="8">
    <source>
        <dbReference type="PROSITE" id="PS50104"/>
    </source>
</evidence>
<dbReference type="EMBL" id="JAAWVQ010068734">
    <property type="protein sequence ID" value="MBN3277292.1"/>
    <property type="molecule type" value="Genomic_DNA"/>
</dbReference>
<evidence type="ECO:0000256" key="5">
    <source>
        <dbReference type="ARBA" id="ARBA00023170"/>
    </source>
</evidence>
<keyword evidence="6" id="KW-0325">Glycoprotein</keyword>